<comment type="caution">
    <text evidence="3">The sequence shown here is derived from an EMBL/GenBank/DDBJ whole genome shotgun (WGS) entry which is preliminary data.</text>
</comment>
<dbReference type="Gene3D" id="2.60.40.10">
    <property type="entry name" value="Immunoglobulins"/>
    <property type="match status" value="2"/>
</dbReference>
<feature type="domain" description="Cadherin" evidence="2">
    <location>
        <begin position="679"/>
        <end position="788"/>
    </location>
</feature>
<dbReference type="Gene3D" id="3.30.420.430">
    <property type="match status" value="1"/>
</dbReference>
<dbReference type="Gene3D" id="2.60.40.1220">
    <property type="match status" value="1"/>
</dbReference>
<dbReference type="InterPro" id="IPR013783">
    <property type="entry name" value="Ig-like_fold"/>
</dbReference>
<dbReference type="GO" id="GO:0016020">
    <property type="term" value="C:membrane"/>
    <property type="evidence" value="ECO:0007669"/>
    <property type="project" value="InterPro"/>
</dbReference>
<dbReference type="InterPro" id="IPR002126">
    <property type="entry name" value="Cadherin-like_dom"/>
</dbReference>
<dbReference type="InterPro" id="IPR044048">
    <property type="entry name" value="Big_12"/>
</dbReference>
<dbReference type="Pfam" id="PF19078">
    <property type="entry name" value="Big_12"/>
    <property type="match status" value="2"/>
</dbReference>
<evidence type="ECO:0000313" key="3">
    <source>
        <dbReference type="EMBL" id="MCP3429768.1"/>
    </source>
</evidence>
<evidence type="ECO:0000259" key="2">
    <source>
        <dbReference type="PROSITE" id="PS50268"/>
    </source>
</evidence>
<protein>
    <submittedName>
        <fullName evidence="3">Ig-like domain-containing protein</fullName>
    </submittedName>
</protein>
<dbReference type="GO" id="GO:0005509">
    <property type="term" value="F:calcium ion binding"/>
    <property type="evidence" value="ECO:0007669"/>
    <property type="project" value="InterPro"/>
</dbReference>
<dbReference type="InterPro" id="IPR014755">
    <property type="entry name" value="Cu-Rt/internalin_Ig-like"/>
</dbReference>
<dbReference type="PROSITE" id="PS50268">
    <property type="entry name" value="CADHERIN_2"/>
    <property type="match status" value="1"/>
</dbReference>
<dbReference type="InterPro" id="IPR006644">
    <property type="entry name" value="Cadg"/>
</dbReference>
<sequence length="1025" mass="104159">LTKSLTADADGAWSYDLTAADVTAMGEGAEDITITATDAAGNSSTTTTKAISVDTVAPTIVSIEADSANQQITLTYSADLDDVNAIDTSAFNVVTGNNTNEVVSATVSGAEVILVLTDAFAAGAAIVVGYTDAAGDQATSVQDNAGNDVDTFSSGVVADGYIRGAQIYLDANANGLADADELVTGVITDGLGNFVLSASDNPNGYAIIATGGVNIDTGLPNNTALKAPAGSSVINPITTLIQTVLENNEGTSLDDAKASVNAALGVSTELDLTKFDPISSLNAADNNATEALTVQKAATQVVAIIELATQGKTATEVANDSQTIINNLVDQIVTTETAIDFTDTAVVTSAVTEVTSTLEVADIVQVTQTLQAATSFDEVSQAQAEAFDDISPDAVKSISFDELTKDNTPNVTVTFDVADVSGKAAVSGDTITIEASQGDTTISTEVTLSASNIAQGSVSTSLEDLVDGTYTIKSYITDRVGNTSVVKTEESSLTVDSTSPTVLVTIDDTLVNASDRATVTFTFSEDPLDSISIDDLVATGGTLSNFEGAGTSRTVTFTPNADVEVAGSVSVIAQSYNDKIGNLGVSGSVIANVDSKAPTVTITSAQNSLKAGESTLVTMTFTEAPNADLSLTDFTVTGGILSELTIVDDVAQATFTPEENMEGTASITLAANSFSDLAGNPVVLSNSLDIKVDTQAASLTTELLSAAENSTSVGTIETSETATVTLGTGEDSDLFTLVDGALTLKSPQDFESEQTEFKVAFDLVDAAGNSSSDTMTVNITDVNEAPTVTSIADQIAVVGQAFSLDVKSAFTDVDAGDDLTYSIMGTLPDGIIFEDGVLSGIASTDTEASNITVTATDKSGLSISQDIAISAVSAPVILSIDVTQGDSDIAKTGESLTITATVSEVFTLNLNEATPTLTITLGDEDVVATYASHDGSAKTVTFTATAPGGDSSTVIVKSISLGAATLIGDVSAQPLAFGSVGQSDNEFELDNTAPTAPTITDVTADNVINGAEQTTTLSGTAEANA</sequence>
<evidence type="ECO:0000313" key="4">
    <source>
        <dbReference type="Proteomes" id="UP001165413"/>
    </source>
</evidence>
<feature type="non-terminal residue" evidence="3">
    <location>
        <position position="1"/>
    </location>
</feature>
<name>A0AA41X4A7_9ALTE</name>
<dbReference type="SMART" id="SM00736">
    <property type="entry name" value="CADG"/>
    <property type="match status" value="1"/>
</dbReference>
<feature type="non-terminal residue" evidence="3">
    <location>
        <position position="1025"/>
    </location>
</feature>
<dbReference type="EMBL" id="JANATA010000041">
    <property type="protein sequence ID" value="MCP3429768.1"/>
    <property type="molecule type" value="Genomic_DNA"/>
</dbReference>
<dbReference type="RefSeq" id="WP_254102510.1">
    <property type="nucleotide sequence ID" value="NZ_JANATA010000041.1"/>
</dbReference>
<dbReference type="SUPFAM" id="SSF49313">
    <property type="entry name" value="Cadherin-like"/>
    <property type="match status" value="1"/>
</dbReference>
<reference evidence="3" key="1">
    <citation type="submission" date="2022-07" db="EMBL/GenBank/DDBJ databases">
        <title>Characterization of the Novel Bacterium Alteromonas immobilis LMIT006 and Alteromonas gregis LMIT007.</title>
        <authorList>
            <person name="Lin X."/>
        </authorList>
    </citation>
    <scope>NUCLEOTIDE SEQUENCE</scope>
    <source>
        <strain evidence="3">LMIT007</strain>
    </source>
</reference>
<dbReference type="InterPro" id="IPR015919">
    <property type="entry name" value="Cadherin-like_sf"/>
</dbReference>
<dbReference type="GO" id="GO:0007156">
    <property type="term" value="P:homophilic cell adhesion via plasma membrane adhesion molecules"/>
    <property type="evidence" value="ECO:0007669"/>
    <property type="project" value="InterPro"/>
</dbReference>
<dbReference type="AlphaFoldDB" id="A0AA41X4A7"/>
<proteinExistence type="predicted"/>
<gene>
    <name evidence="3" type="ORF">NLF92_12560</name>
</gene>
<evidence type="ECO:0000256" key="1">
    <source>
        <dbReference type="ARBA" id="ARBA00022729"/>
    </source>
</evidence>
<keyword evidence="1" id="KW-0732">Signal</keyword>
<accession>A0AA41X4A7</accession>
<dbReference type="Proteomes" id="UP001165413">
    <property type="component" value="Unassembled WGS sequence"/>
</dbReference>
<organism evidence="3 4">
    <name type="scientific">Opacimonas viscosa</name>
    <dbReference type="NCBI Taxonomy" id="2961944"/>
    <lineage>
        <taxon>Bacteria</taxon>
        <taxon>Pseudomonadati</taxon>
        <taxon>Pseudomonadota</taxon>
        <taxon>Gammaproteobacteria</taxon>
        <taxon>Alteromonadales</taxon>
        <taxon>Alteromonadaceae</taxon>
        <taxon>Opacimonas</taxon>
    </lineage>
</organism>
<keyword evidence="4" id="KW-1185">Reference proteome</keyword>